<dbReference type="Proteomes" id="UP000266841">
    <property type="component" value="Unassembled WGS sequence"/>
</dbReference>
<comment type="caution">
    <text evidence="1">The sequence shown here is derived from an EMBL/GenBank/DDBJ whole genome shotgun (WGS) entry which is preliminary data.</text>
</comment>
<evidence type="ECO:0008006" key="3">
    <source>
        <dbReference type="Google" id="ProtNLM"/>
    </source>
</evidence>
<feature type="non-terminal residue" evidence="1">
    <location>
        <position position="178"/>
    </location>
</feature>
<keyword evidence="2" id="KW-1185">Reference proteome</keyword>
<evidence type="ECO:0000313" key="1">
    <source>
        <dbReference type="EMBL" id="EJK59557.1"/>
    </source>
</evidence>
<dbReference type="PANTHER" id="PTHR21301">
    <property type="entry name" value="REVERSE TRANSCRIPTASE"/>
    <property type="match status" value="1"/>
</dbReference>
<dbReference type="eggNOG" id="ENOG502S496">
    <property type="taxonomic scope" value="Eukaryota"/>
</dbReference>
<protein>
    <recommendedName>
        <fullName evidence="3">Reverse transcriptase domain-containing protein</fullName>
    </recommendedName>
</protein>
<name>K0SM79_THAOC</name>
<dbReference type="AlphaFoldDB" id="K0SM79"/>
<accession>K0SM79</accession>
<evidence type="ECO:0000313" key="2">
    <source>
        <dbReference type="Proteomes" id="UP000266841"/>
    </source>
</evidence>
<gene>
    <name evidence="1" type="ORF">THAOC_20197</name>
</gene>
<reference evidence="1 2" key="1">
    <citation type="journal article" date="2012" name="Genome Biol.">
        <title>Genome and low-iron response of an oceanic diatom adapted to chronic iron limitation.</title>
        <authorList>
            <person name="Lommer M."/>
            <person name="Specht M."/>
            <person name="Roy A.S."/>
            <person name="Kraemer L."/>
            <person name="Andreson R."/>
            <person name="Gutowska M.A."/>
            <person name="Wolf J."/>
            <person name="Bergner S.V."/>
            <person name="Schilhabel M.B."/>
            <person name="Klostermeier U.C."/>
            <person name="Beiko R.G."/>
            <person name="Rosenstiel P."/>
            <person name="Hippler M."/>
            <person name="Laroche J."/>
        </authorList>
    </citation>
    <scope>NUCLEOTIDE SEQUENCE [LARGE SCALE GENOMIC DNA]</scope>
    <source>
        <strain evidence="1 2">CCMP1005</strain>
    </source>
</reference>
<organism evidence="1 2">
    <name type="scientific">Thalassiosira oceanica</name>
    <name type="common">Marine diatom</name>
    <dbReference type="NCBI Taxonomy" id="159749"/>
    <lineage>
        <taxon>Eukaryota</taxon>
        <taxon>Sar</taxon>
        <taxon>Stramenopiles</taxon>
        <taxon>Ochrophyta</taxon>
        <taxon>Bacillariophyta</taxon>
        <taxon>Coscinodiscophyceae</taxon>
        <taxon>Thalassiosirophycidae</taxon>
        <taxon>Thalassiosirales</taxon>
        <taxon>Thalassiosiraceae</taxon>
        <taxon>Thalassiosira</taxon>
    </lineage>
</organism>
<dbReference type="PANTHER" id="PTHR21301:SF10">
    <property type="entry name" value="REVERSE TRANSCRIPTASE DOMAIN-CONTAINING PROTEIN"/>
    <property type="match status" value="1"/>
</dbReference>
<proteinExistence type="predicted"/>
<dbReference type="OrthoDB" id="8946688at2759"/>
<sequence length="178" mass="20211">MLAAHNAGKDIFSGLDEALTRSSVRLALIHLRTELKSSYCLKEMLTPLDIPPNAVMFTADCTSMYTNIKTEVALDLIGNYLRENSNLLEDCDVDALIDALHLMMNNMIFLFGDLFYRQITGTAMGVPPAVDWADIYFGLHEMEFLNNSTFKPHLHLYKRFVDDVLGIWIPHNDPEIDE</sequence>
<dbReference type="EMBL" id="AGNL01022699">
    <property type="protein sequence ID" value="EJK59557.1"/>
    <property type="molecule type" value="Genomic_DNA"/>
</dbReference>